<evidence type="ECO:0000313" key="3">
    <source>
        <dbReference type="Proteomes" id="UP000009352"/>
    </source>
</evidence>
<dbReference type="Proteomes" id="UP000009352">
    <property type="component" value="Unassembled WGS sequence"/>
</dbReference>
<comment type="caution">
    <text evidence="2">The sequence shown here is derived from an EMBL/GenBank/DDBJ whole genome shotgun (WGS) entry which is preliminary data.</text>
</comment>
<accession>A0AB33XUE0</accession>
<gene>
    <name evidence="2" type="ORF">LRHMDP3_1606</name>
</gene>
<evidence type="ECO:0000256" key="1">
    <source>
        <dbReference type="SAM" id="MobiDB-lite"/>
    </source>
</evidence>
<organism evidence="2 3">
    <name type="scientific">Lacticaseibacillus rhamnosus LRHMDP3</name>
    <dbReference type="NCBI Taxonomy" id="1203259"/>
    <lineage>
        <taxon>Bacteria</taxon>
        <taxon>Bacillati</taxon>
        <taxon>Bacillota</taxon>
        <taxon>Bacilli</taxon>
        <taxon>Lactobacillales</taxon>
        <taxon>Lactobacillaceae</taxon>
        <taxon>Lacticaseibacillus</taxon>
    </lineage>
</organism>
<evidence type="ECO:0000313" key="2">
    <source>
        <dbReference type="EMBL" id="EKS50857.1"/>
    </source>
</evidence>
<reference evidence="2 3" key="1">
    <citation type="journal article" date="2013" name="Genome Announc.">
        <title>Draft Genome Sequence of Staphylococcus simulans UMC-CNS-990, Isolated from a Case of Chronic Bovine Mastitis.</title>
        <authorList>
            <person name="Calcutt M.J."/>
            <person name="Foecking M.F."/>
            <person name="Hsieh H.Y."/>
            <person name="Perry J."/>
            <person name="Stewart G.C."/>
            <person name="Middleton J.R."/>
        </authorList>
    </citation>
    <scope>NUCLEOTIDE SEQUENCE [LARGE SCALE GENOMIC DNA]</scope>
    <source>
        <strain evidence="2 3">LRHMDP3</strain>
    </source>
</reference>
<name>A0AB33XUE0_LACRH</name>
<feature type="region of interest" description="Disordered" evidence="1">
    <location>
        <begin position="1"/>
        <end position="20"/>
    </location>
</feature>
<protein>
    <submittedName>
        <fullName evidence="2">Uncharacterized protein</fullName>
    </submittedName>
</protein>
<dbReference type="EMBL" id="AMQX01000007">
    <property type="protein sequence ID" value="EKS50857.1"/>
    <property type="molecule type" value="Genomic_DNA"/>
</dbReference>
<dbReference type="AlphaFoldDB" id="A0AB33XUE0"/>
<proteinExistence type="predicted"/>
<sequence length="44" mass="4566">MTGSHATAQKFAGQGLSRNGHLHAGTKSVLVYAHNAFASPEICV</sequence>